<dbReference type="Proteomes" id="UP000515204">
    <property type="component" value="Unplaced"/>
</dbReference>
<evidence type="ECO:0000313" key="2">
    <source>
        <dbReference type="RefSeq" id="XP_014476732.1"/>
    </source>
</evidence>
<dbReference type="GO" id="GO:0004309">
    <property type="term" value="F:exopolyphosphatase activity"/>
    <property type="evidence" value="ECO:0007669"/>
    <property type="project" value="TreeGrafter"/>
</dbReference>
<dbReference type="PANTHER" id="PTHR12112:SF39">
    <property type="entry name" value="EG:152A3.5 PROTEIN (FBGN0003116_PN PROTEIN)"/>
    <property type="match status" value="1"/>
</dbReference>
<accession>A0A6P3XET6</accession>
<dbReference type="GO" id="GO:0005737">
    <property type="term" value="C:cytoplasm"/>
    <property type="evidence" value="ECO:0007669"/>
    <property type="project" value="TreeGrafter"/>
</dbReference>
<dbReference type="SUPFAM" id="SSF64182">
    <property type="entry name" value="DHH phosphoesterases"/>
    <property type="match status" value="1"/>
</dbReference>
<name>A0A6P3XET6_DINQU</name>
<dbReference type="AlphaFoldDB" id="A0A6P3XET6"/>
<reference evidence="2" key="1">
    <citation type="submission" date="2025-08" db="UniProtKB">
        <authorList>
            <consortium name="RefSeq"/>
        </authorList>
    </citation>
    <scope>IDENTIFICATION</scope>
</reference>
<protein>
    <submittedName>
        <fullName evidence="2">Protein prune homolog isoform X2</fullName>
    </submittedName>
</protein>
<dbReference type="GeneID" id="106745549"/>
<dbReference type="InterPro" id="IPR038763">
    <property type="entry name" value="DHH_sf"/>
</dbReference>
<dbReference type="RefSeq" id="XP_014476732.1">
    <property type="nucleotide sequence ID" value="XM_014621246.1"/>
</dbReference>
<dbReference type="PANTHER" id="PTHR12112">
    <property type="entry name" value="BNIP - RELATED"/>
    <property type="match status" value="1"/>
</dbReference>
<dbReference type="CTD" id="18936"/>
<sequence length="335" mass="37772">MESFLKASKVALSDLSPYQIIRVILGNQTCDLDSAVCALAQGFSEYVNAKKHGQSDLAVIPVLNIPEKEFRIKTEVVYWLRSHNIPLYLITFRDQINLQNLQNKTDKKLELILVDHHILPNEDIVLKPSVTNIIDHRPLDPAWSWSNILLNVEIVGSCTSLVARDILQKNPDMLDAQLASFLIGPILVDTYNMSAKGGRVTATDVDVINKLEQLGRLRTDRTENLLTRENAKEMIEKFGIDKNCTVIVLIGLDVSDGRISRDIAVFSILCDQLGNDIIQALTSSTQPPLNIDLVKEIREERYSICLYKIGNLEVTRKQILPIVQRTALLHNNERI</sequence>
<gene>
    <name evidence="2" type="primary">LOC106745549</name>
</gene>
<proteinExistence type="predicted"/>
<dbReference type="OrthoDB" id="374045at2759"/>
<evidence type="ECO:0000313" key="1">
    <source>
        <dbReference type="Proteomes" id="UP000515204"/>
    </source>
</evidence>
<dbReference type="Gene3D" id="3.90.1640.10">
    <property type="entry name" value="inorganic pyrophosphatase (n-terminal core)"/>
    <property type="match status" value="1"/>
</dbReference>
<keyword evidence="1" id="KW-1185">Reference proteome</keyword>
<organism evidence="1 2">
    <name type="scientific">Dinoponera quadriceps</name>
    <name type="common">South American ant</name>
    <dbReference type="NCBI Taxonomy" id="609295"/>
    <lineage>
        <taxon>Eukaryota</taxon>
        <taxon>Metazoa</taxon>
        <taxon>Ecdysozoa</taxon>
        <taxon>Arthropoda</taxon>
        <taxon>Hexapoda</taxon>
        <taxon>Insecta</taxon>
        <taxon>Pterygota</taxon>
        <taxon>Neoptera</taxon>
        <taxon>Endopterygota</taxon>
        <taxon>Hymenoptera</taxon>
        <taxon>Apocrita</taxon>
        <taxon>Aculeata</taxon>
        <taxon>Formicoidea</taxon>
        <taxon>Formicidae</taxon>
        <taxon>Ponerinae</taxon>
        <taxon>Ponerini</taxon>
        <taxon>Dinoponera</taxon>
    </lineage>
</organism>